<comment type="caution">
    <text evidence="2">The sequence shown here is derived from an EMBL/GenBank/DDBJ whole genome shotgun (WGS) entry which is preliminary data.</text>
</comment>
<gene>
    <name evidence="2" type="ORF">NQU54_16865</name>
</gene>
<dbReference type="RefSeq" id="WP_257631773.1">
    <property type="nucleotide sequence ID" value="NZ_JANIIC010000017.1"/>
</dbReference>
<feature type="transmembrane region" description="Helical" evidence="1">
    <location>
        <begin position="84"/>
        <end position="103"/>
    </location>
</feature>
<evidence type="ECO:0000256" key="1">
    <source>
        <dbReference type="SAM" id="Phobius"/>
    </source>
</evidence>
<keyword evidence="1" id="KW-0812">Transmembrane</keyword>
<sequence length="168" mass="18244">MSSRTRARTVKTAAGVTTVRIPRQRGRRSADPFVVVVPERPTLTRLALDAAARWLWKHRRALAPLTLSVLAFPVTALLHVMAWWSALVLAPAAAGPLLWLGIAQRRRPAKGAEVWGWRIAAALLGTSGLAWAASAAGFGPLAGPLPLWWLLNLIAAQTTWLIVRRTAN</sequence>
<keyword evidence="1" id="KW-0472">Membrane</keyword>
<evidence type="ECO:0000313" key="3">
    <source>
        <dbReference type="Proteomes" id="UP001142400"/>
    </source>
</evidence>
<organism evidence="2 3">
    <name type="scientific">Streptomyces malaysiensis subsp. samsunensis</name>
    <dbReference type="NCBI Taxonomy" id="459658"/>
    <lineage>
        <taxon>Bacteria</taxon>
        <taxon>Bacillati</taxon>
        <taxon>Actinomycetota</taxon>
        <taxon>Actinomycetes</taxon>
        <taxon>Kitasatosporales</taxon>
        <taxon>Streptomycetaceae</taxon>
        <taxon>Streptomyces</taxon>
        <taxon>Streptomyces violaceusniger group</taxon>
    </lineage>
</organism>
<protein>
    <submittedName>
        <fullName evidence="2">Uncharacterized protein</fullName>
    </submittedName>
</protein>
<keyword evidence="1" id="KW-1133">Transmembrane helix</keyword>
<dbReference type="Proteomes" id="UP001142400">
    <property type="component" value="Unassembled WGS sequence"/>
</dbReference>
<accession>A0A9X2LVU1</accession>
<proteinExistence type="predicted"/>
<dbReference type="AlphaFoldDB" id="A0A9X2LVU1"/>
<keyword evidence="3" id="KW-1185">Reference proteome</keyword>
<feature type="transmembrane region" description="Helical" evidence="1">
    <location>
        <begin position="145"/>
        <end position="163"/>
    </location>
</feature>
<feature type="transmembrane region" description="Helical" evidence="1">
    <location>
        <begin position="61"/>
        <end position="78"/>
    </location>
</feature>
<reference evidence="2" key="1">
    <citation type="submission" date="2022-06" db="EMBL/GenBank/DDBJ databases">
        <title>WGS of actinobacteria.</title>
        <authorList>
            <person name="Thawai C."/>
        </authorList>
    </citation>
    <scope>NUCLEOTIDE SEQUENCE</scope>
    <source>
        <strain evidence="2">DSM 42010</strain>
    </source>
</reference>
<evidence type="ECO:0000313" key="2">
    <source>
        <dbReference type="EMBL" id="MCQ8830688.1"/>
    </source>
</evidence>
<dbReference type="EMBL" id="JANIIC010000017">
    <property type="protein sequence ID" value="MCQ8830688.1"/>
    <property type="molecule type" value="Genomic_DNA"/>
</dbReference>
<name>A0A9X2LVU1_STRMQ</name>
<feature type="transmembrane region" description="Helical" evidence="1">
    <location>
        <begin position="115"/>
        <end position="133"/>
    </location>
</feature>